<evidence type="ECO:0000256" key="5">
    <source>
        <dbReference type="ARBA" id="ARBA00022741"/>
    </source>
</evidence>
<evidence type="ECO:0000256" key="6">
    <source>
        <dbReference type="ARBA" id="ARBA00023134"/>
    </source>
</evidence>
<evidence type="ECO:0000313" key="10">
    <source>
        <dbReference type="EMBL" id="VAW88353.1"/>
    </source>
</evidence>
<gene>
    <name evidence="10" type="ORF">MNBD_GAMMA16-691</name>
</gene>
<dbReference type="NCBIfam" id="TIGR03594">
    <property type="entry name" value="GTPase_EngA"/>
    <property type="match status" value="1"/>
</dbReference>
<dbReference type="PRINTS" id="PR00326">
    <property type="entry name" value="GTP1OBG"/>
</dbReference>
<proteinExistence type="inferred from homology"/>
<dbReference type="HAMAP" id="MF_00195">
    <property type="entry name" value="GTPase_Der"/>
    <property type="match status" value="1"/>
</dbReference>
<name>A0A3B0ZJC3_9ZZZZ</name>
<dbReference type="Pfam" id="PF14714">
    <property type="entry name" value="KH_dom-like"/>
    <property type="match status" value="1"/>
</dbReference>
<dbReference type="FunFam" id="3.40.50.300:FF:000057">
    <property type="entry name" value="GTPase Der"/>
    <property type="match status" value="1"/>
</dbReference>
<comment type="similarity">
    <text evidence="1">Belongs to the TRAFAC class TrmE-Era-EngA-EngB-Septin-like GTPase superfamily. EngA (Der) GTPase family.</text>
</comment>
<dbReference type="InterPro" id="IPR027417">
    <property type="entry name" value="P-loop_NTPase"/>
</dbReference>
<dbReference type="SUPFAM" id="SSF52540">
    <property type="entry name" value="P-loop containing nucleoside triphosphate hydrolases"/>
    <property type="match status" value="2"/>
</dbReference>
<dbReference type="InterPro" id="IPR005225">
    <property type="entry name" value="Small_GTP-bd"/>
</dbReference>
<dbReference type="CDD" id="cd01895">
    <property type="entry name" value="EngA2"/>
    <property type="match status" value="1"/>
</dbReference>
<dbReference type="InterPro" id="IPR032859">
    <property type="entry name" value="KH_dom-like"/>
</dbReference>
<dbReference type="Gene3D" id="3.40.50.300">
    <property type="entry name" value="P-loop containing nucleotide triphosphate hydrolases"/>
    <property type="match status" value="2"/>
</dbReference>
<evidence type="ECO:0000256" key="2">
    <source>
        <dbReference type="ARBA" id="ARBA00020953"/>
    </source>
</evidence>
<dbReference type="GO" id="GO:0043022">
    <property type="term" value="F:ribosome binding"/>
    <property type="evidence" value="ECO:0007669"/>
    <property type="project" value="TreeGrafter"/>
</dbReference>
<dbReference type="CDD" id="cd01894">
    <property type="entry name" value="EngA1"/>
    <property type="match status" value="1"/>
</dbReference>
<keyword evidence="4" id="KW-0677">Repeat</keyword>
<dbReference type="PROSITE" id="PS51712">
    <property type="entry name" value="G_ENGA"/>
    <property type="match status" value="2"/>
</dbReference>
<evidence type="ECO:0000256" key="8">
    <source>
        <dbReference type="SAM" id="MobiDB-lite"/>
    </source>
</evidence>
<dbReference type="PANTHER" id="PTHR43834:SF6">
    <property type="entry name" value="GTPASE DER"/>
    <property type="match status" value="1"/>
</dbReference>
<protein>
    <recommendedName>
        <fullName evidence="2">GTPase Der</fullName>
    </recommendedName>
    <alternativeName>
        <fullName evidence="7">GTP-binding protein EngA</fullName>
    </alternativeName>
</protein>
<dbReference type="InterPro" id="IPR015946">
    <property type="entry name" value="KH_dom-like_a/b"/>
</dbReference>
<dbReference type="InterPro" id="IPR006073">
    <property type="entry name" value="GTP-bd"/>
</dbReference>
<dbReference type="PANTHER" id="PTHR43834">
    <property type="entry name" value="GTPASE DER"/>
    <property type="match status" value="1"/>
</dbReference>
<dbReference type="AlphaFoldDB" id="A0A3B0ZJC3"/>
<dbReference type="PIRSF" id="PIRSF006485">
    <property type="entry name" value="GTP-binding_EngA"/>
    <property type="match status" value="1"/>
</dbReference>
<dbReference type="FunFam" id="3.30.300.20:FF:000004">
    <property type="entry name" value="GTPase Der"/>
    <property type="match status" value="1"/>
</dbReference>
<dbReference type="NCBIfam" id="TIGR00231">
    <property type="entry name" value="small_GTP"/>
    <property type="match status" value="2"/>
</dbReference>
<dbReference type="Gene3D" id="3.30.300.20">
    <property type="match status" value="1"/>
</dbReference>
<evidence type="ECO:0000259" key="9">
    <source>
        <dbReference type="PROSITE" id="PS51712"/>
    </source>
</evidence>
<dbReference type="GO" id="GO:0042254">
    <property type="term" value="P:ribosome biogenesis"/>
    <property type="evidence" value="ECO:0007669"/>
    <property type="project" value="UniProtKB-KW"/>
</dbReference>
<organism evidence="10">
    <name type="scientific">hydrothermal vent metagenome</name>
    <dbReference type="NCBI Taxonomy" id="652676"/>
    <lineage>
        <taxon>unclassified sequences</taxon>
        <taxon>metagenomes</taxon>
        <taxon>ecological metagenomes</taxon>
    </lineage>
</organism>
<feature type="region of interest" description="Disordered" evidence="8">
    <location>
        <begin position="431"/>
        <end position="463"/>
    </location>
</feature>
<feature type="domain" description="EngA-type G" evidence="9">
    <location>
        <begin position="3"/>
        <end position="166"/>
    </location>
</feature>
<keyword evidence="6" id="KW-0342">GTP-binding</keyword>
<feature type="compositionally biased region" description="Basic residues" evidence="8">
    <location>
        <begin position="450"/>
        <end position="463"/>
    </location>
</feature>
<evidence type="ECO:0000256" key="7">
    <source>
        <dbReference type="ARBA" id="ARBA00032345"/>
    </source>
</evidence>
<dbReference type="GO" id="GO:0005525">
    <property type="term" value="F:GTP binding"/>
    <property type="evidence" value="ECO:0007669"/>
    <property type="project" value="UniProtKB-KW"/>
</dbReference>
<reference evidence="10" key="1">
    <citation type="submission" date="2018-06" db="EMBL/GenBank/DDBJ databases">
        <authorList>
            <person name="Zhirakovskaya E."/>
        </authorList>
    </citation>
    <scope>NUCLEOTIDE SEQUENCE</scope>
</reference>
<evidence type="ECO:0000256" key="4">
    <source>
        <dbReference type="ARBA" id="ARBA00022737"/>
    </source>
</evidence>
<dbReference type="InterPro" id="IPR016484">
    <property type="entry name" value="GTPase_Der"/>
</dbReference>
<evidence type="ECO:0000256" key="3">
    <source>
        <dbReference type="ARBA" id="ARBA00022517"/>
    </source>
</evidence>
<keyword evidence="5" id="KW-0547">Nucleotide-binding</keyword>
<keyword evidence="3" id="KW-0690">Ribosome biogenesis</keyword>
<dbReference type="Pfam" id="PF01926">
    <property type="entry name" value="MMR_HSR1"/>
    <property type="match status" value="2"/>
</dbReference>
<dbReference type="FunFam" id="3.40.50.300:FF:000040">
    <property type="entry name" value="GTPase Der"/>
    <property type="match status" value="1"/>
</dbReference>
<dbReference type="InterPro" id="IPR031166">
    <property type="entry name" value="G_ENGA"/>
</dbReference>
<sequence length="463" mass="51434">MKPIIALVGRPNVGKSTLFNRLTKSRQALVADRPGLTRDRIYGTGKVDDHEFIVIDTAGLGEEEEDIHGLMSELSLQALDEADVILFLVDGRGGLTAADEQIAHRVRQSAKPALLLVNKTEGLQQDIATAEFYSIGMSQVHAISSAHGSGVTSMMQQALQHVVLAEDEDEEDTGIKLAIVGRPNVGKSTLVNRMLGEDRVLVYDEPGTTRDSIYIPFERDGERYTLIDTAGVRRRHKVSDMVEKFSVAKTLQAIESAHVVMLVIDARVSVTDQDLTLAGFILESGKSLVITLNKWDGLSQELRDKAKDDVGRKLHFLEFAKKHYISALHGSGVGNLFESVNRAYQSAIKQFSTAELNRFLEHTQTQHPPPMVKGRRIKLRYAHQGGKVPPLIIIHGSQAKNVPSDYQRYLANAFRKILRLEGTPVKIEFRSGGENPYATKRGTLAERQLAKKRRLKKTSKYKP</sequence>
<accession>A0A3B0ZJC3</accession>
<feature type="domain" description="EngA-type G" evidence="9">
    <location>
        <begin position="175"/>
        <end position="348"/>
    </location>
</feature>
<dbReference type="EMBL" id="UOFO01000143">
    <property type="protein sequence ID" value="VAW88353.1"/>
    <property type="molecule type" value="Genomic_DNA"/>
</dbReference>
<evidence type="ECO:0000256" key="1">
    <source>
        <dbReference type="ARBA" id="ARBA00008279"/>
    </source>
</evidence>